<keyword evidence="1" id="KW-0472">Membrane</keyword>
<protein>
    <recommendedName>
        <fullName evidence="4">DUF3139 domain-containing protein</fullName>
    </recommendedName>
</protein>
<accession>A0A511X428</accession>
<evidence type="ECO:0000256" key="1">
    <source>
        <dbReference type="SAM" id="Phobius"/>
    </source>
</evidence>
<dbReference type="RefSeq" id="WP_089803375.1">
    <property type="nucleotide sequence ID" value="NZ_BJYE01000036.1"/>
</dbReference>
<dbReference type="Pfam" id="PF11337">
    <property type="entry name" value="DUF3139"/>
    <property type="match status" value="1"/>
</dbReference>
<keyword evidence="1" id="KW-0812">Transmembrane</keyword>
<dbReference type="EMBL" id="BJYE01000036">
    <property type="protein sequence ID" value="GEN57694.1"/>
    <property type="molecule type" value="Genomic_DNA"/>
</dbReference>
<dbReference type="OrthoDB" id="2356830at2"/>
<dbReference type="InterPro" id="IPR021486">
    <property type="entry name" value="DUF3139"/>
</dbReference>
<sequence length="121" mass="14400">MKNKSWLYILLFVLIGVIVVGVLIYKNFHYDEKKLTVEKIDNYLNENNYDQKILKKEIEFDSKTGEYFARVVFKDEPNNFYEIISESDSNKVKVYGYHDGVEIVDKNKGKYITEYSYKISK</sequence>
<evidence type="ECO:0008006" key="4">
    <source>
        <dbReference type="Google" id="ProtNLM"/>
    </source>
</evidence>
<keyword evidence="3" id="KW-1185">Reference proteome</keyword>
<evidence type="ECO:0000313" key="2">
    <source>
        <dbReference type="EMBL" id="GEN57694.1"/>
    </source>
</evidence>
<reference evidence="2 3" key="1">
    <citation type="submission" date="2019-07" db="EMBL/GenBank/DDBJ databases">
        <title>Whole genome shotgun sequence of Halolactibacillus alkaliphilus NBRC 103919.</title>
        <authorList>
            <person name="Hosoyama A."/>
            <person name="Uohara A."/>
            <person name="Ohji S."/>
            <person name="Ichikawa N."/>
        </authorList>
    </citation>
    <scope>NUCLEOTIDE SEQUENCE [LARGE SCALE GENOMIC DNA]</scope>
    <source>
        <strain evidence="2 3">NBRC 103919</strain>
    </source>
</reference>
<evidence type="ECO:0000313" key="3">
    <source>
        <dbReference type="Proteomes" id="UP000321400"/>
    </source>
</evidence>
<organism evidence="2 3">
    <name type="scientific">Halolactibacillus alkaliphilus</name>
    <dbReference type="NCBI Taxonomy" id="442899"/>
    <lineage>
        <taxon>Bacteria</taxon>
        <taxon>Bacillati</taxon>
        <taxon>Bacillota</taxon>
        <taxon>Bacilli</taxon>
        <taxon>Bacillales</taxon>
        <taxon>Bacillaceae</taxon>
        <taxon>Halolactibacillus</taxon>
    </lineage>
</organism>
<gene>
    <name evidence="2" type="ORF">HAL01_21580</name>
</gene>
<dbReference type="AlphaFoldDB" id="A0A511X428"/>
<comment type="caution">
    <text evidence="2">The sequence shown here is derived from an EMBL/GenBank/DDBJ whole genome shotgun (WGS) entry which is preliminary data.</text>
</comment>
<keyword evidence="1" id="KW-1133">Transmembrane helix</keyword>
<feature type="transmembrane region" description="Helical" evidence="1">
    <location>
        <begin position="6"/>
        <end position="25"/>
    </location>
</feature>
<name>A0A511X428_9BACI</name>
<dbReference type="Proteomes" id="UP000321400">
    <property type="component" value="Unassembled WGS sequence"/>
</dbReference>
<proteinExistence type="predicted"/>